<evidence type="ECO:0000259" key="3">
    <source>
        <dbReference type="Pfam" id="PF18962"/>
    </source>
</evidence>
<dbReference type="Gene3D" id="2.130.10.130">
    <property type="entry name" value="Integrin alpha, N-terminal"/>
    <property type="match status" value="3"/>
</dbReference>
<dbReference type="eggNOG" id="COG3291">
    <property type="taxonomic scope" value="Bacteria"/>
</dbReference>
<dbReference type="KEGG" id="oho:Oweho_1435"/>
<dbReference type="Pfam" id="PF13517">
    <property type="entry name" value="FG-GAP_3"/>
    <property type="match status" value="1"/>
</dbReference>
<dbReference type="eggNOG" id="COG2931">
    <property type="taxonomic scope" value="Bacteria"/>
</dbReference>
<organism evidence="4 5">
    <name type="scientific">Owenweeksia hongkongensis (strain DSM 17368 / CIP 108786 / JCM 12287 / NRRL B-23963 / UST20020801)</name>
    <dbReference type="NCBI Taxonomy" id="926562"/>
    <lineage>
        <taxon>Bacteria</taxon>
        <taxon>Pseudomonadati</taxon>
        <taxon>Bacteroidota</taxon>
        <taxon>Flavobacteriia</taxon>
        <taxon>Flavobacteriales</taxon>
        <taxon>Owenweeksiaceae</taxon>
        <taxon>Owenweeksia</taxon>
    </lineage>
</organism>
<proteinExistence type="predicted"/>
<feature type="signal peptide" evidence="2">
    <location>
        <begin position="1"/>
        <end position="19"/>
    </location>
</feature>
<dbReference type="PANTHER" id="PTHR44103:SF1">
    <property type="entry name" value="PROPROTEIN CONVERTASE P"/>
    <property type="match status" value="1"/>
</dbReference>
<keyword evidence="1 2" id="KW-0732">Signal</keyword>
<reference evidence="4 5" key="1">
    <citation type="journal article" date="2012" name="Stand. Genomic Sci.">
        <title>Genome sequence of the orange-pigmented seawater bacterium Owenweeksia hongkongensis type strain (UST20020801(T)).</title>
        <authorList>
            <person name="Riedel T."/>
            <person name="Held B."/>
            <person name="Nolan M."/>
            <person name="Lucas S."/>
            <person name="Lapidus A."/>
            <person name="Tice H."/>
            <person name="Del Rio T.G."/>
            <person name="Cheng J.F."/>
            <person name="Han C."/>
            <person name="Tapia R."/>
            <person name="Goodwin L.A."/>
            <person name="Pitluck S."/>
            <person name="Liolios K."/>
            <person name="Mavromatis K."/>
            <person name="Pagani I."/>
            <person name="Ivanova N."/>
            <person name="Mikhailova N."/>
            <person name="Pati A."/>
            <person name="Chen A."/>
            <person name="Palaniappan K."/>
            <person name="Rohde M."/>
            <person name="Tindall B.J."/>
            <person name="Detter J.C."/>
            <person name="Goker M."/>
            <person name="Woyke T."/>
            <person name="Bristow J."/>
            <person name="Eisen J.A."/>
            <person name="Markowitz V."/>
            <person name="Hugenholtz P."/>
            <person name="Klenk H.P."/>
            <person name="Kyrpides N.C."/>
        </authorList>
    </citation>
    <scope>NUCLEOTIDE SEQUENCE</scope>
    <source>
        <strain evidence="5">DSM 17368 / JCM 12287 / NRRL B-23963</strain>
    </source>
</reference>
<dbReference type="STRING" id="926562.Oweho_1435"/>
<gene>
    <name evidence="4" type="ordered locus">Oweho_1435</name>
</gene>
<dbReference type="EMBL" id="CP003156">
    <property type="protein sequence ID" value="AEV32431.1"/>
    <property type="molecule type" value="Genomic_DNA"/>
</dbReference>
<dbReference type="RefSeq" id="WP_014201787.1">
    <property type="nucleotide sequence ID" value="NC_016599.1"/>
</dbReference>
<evidence type="ECO:0000313" key="4">
    <source>
        <dbReference type="EMBL" id="AEV32431.1"/>
    </source>
</evidence>
<dbReference type="PANTHER" id="PTHR44103">
    <property type="entry name" value="PROPROTEIN CONVERTASE P"/>
    <property type="match status" value="1"/>
</dbReference>
<dbReference type="HOGENOM" id="CLU_015153_0_0_10"/>
<feature type="chain" id="PRO_5003514459" evidence="2">
    <location>
        <begin position="20"/>
        <end position="898"/>
    </location>
</feature>
<dbReference type="OrthoDB" id="9816120at2"/>
<sequence>MKKLTSLILLTALSSSLFAQSPRNLYGFEKSNDIPVIHDAKNIKLAWTGGINNAQVNTIDLNLDGLDDLVLFDKEGKNFHTYITVGSGSNARYEYAPEYELKMPPLDPQNHWALFRDYNCDGKKDIFLGLNSDVYVWKNTSTSTSLSFSKANNGNRIESDYRQGRMRLYVNSANLPGIADIDNDGALDILTYANYSIEMQYHRGQTPCELDFEEEETCWGHFVEGGASPGVTLNSCIPHKKKTMDGSTTILPIDLDNDQVMDLILGNNAFPSLAALYNGGTANNAHMTSQMVHFPASHPINIPSSPAAFYEDVDFDGLPDLLVSPTLETNYLSNNKKSLHFYKNTGSANSPNFVFQQKDFLQENMIDVGERSVPRLVDLNGDGNLDLIVSNSYAHIKDTTISHSYYYYQNTGTPTQPEFTLIDTNFMNIASSGISSNSIPCFGDLDGDGDMDALVGNLNGTLHYFKNSSQTSPSFTLVASNFQNIDAGDFAAPFLYDIDSNGTLDLFIGNQDGRVYYYSNNSSTSPNFTLETTIYGGLSIPPKQSGYSIPYLFKKNGSDNLFVGSTHSGIYQFDSIGKVMNSPSLLQPNIGSGTIVSSNRFETPFGTRKKNGRNQFLIRASELRNAGLTYGYIYSISFKITTSSNNDIENLIIKMKNTSDTVLNSFVTQGLEDAYEERMQPKQGWQSFDFNNNFLWDGTSNIIIETCFSNQPRSRDVHVEMTDVGFNANAFGSYVDSSGNASGCQQPYNASSTLRPNIKIVLKPAFANTENYSGGLYTAPAIADLNNDGFMDMLVGNMNGGITYYKGKIYEVGINEFRNESNTSLNVFPNPGNGNFMVSTPNLSKAHISVFDLSGKLILKQQVDSDKTKIDLSGQPNGMYIFILQGEGQLMTAKVVKN</sequence>
<dbReference type="Proteomes" id="UP000005631">
    <property type="component" value="Chromosome"/>
</dbReference>
<dbReference type="InterPro" id="IPR028994">
    <property type="entry name" value="Integrin_alpha_N"/>
</dbReference>
<protein>
    <submittedName>
        <fullName evidence="4">FG-GAP repeat protein</fullName>
    </submittedName>
</protein>
<accession>G8R863</accession>
<keyword evidence="5" id="KW-1185">Reference proteome</keyword>
<evidence type="ECO:0000256" key="2">
    <source>
        <dbReference type="SAM" id="SignalP"/>
    </source>
</evidence>
<evidence type="ECO:0000313" key="5">
    <source>
        <dbReference type="Proteomes" id="UP000005631"/>
    </source>
</evidence>
<feature type="domain" description="Secretion system C-terminal sorting" evidence="3">
    <location>
        <begin position="827"/>
        <end position="896"/>
    </location>
</feature>
<dbReference type="Pfam" id="PF18962">
    <property type="entry name" value="Por_Secre_tail"/>
    <property type="match status" value="1"/>
</dbReference>
<dbReference type="SUPFAM" id="SSF69318">
    <property type="entry name" value="Integrin alpha N-terminal domain"/>
    <property type="match status" value="3"/>
</dbReference>
<dbReference type="AlphaFoldDB" id="G8R863"/>
<dbReference type="InterPro" id="IPR013517">
    <property type="entry name" value="FG-GAP"/>
</dbReference>
<dbReference type="Pfam" id="PF01839">
    <property type="entry name" value="FG-GAP"/>
    <property type="match status" value="1"/>
</dbReference>
<name>G8R863_OWEHD</name>
<dbReference type="InterPro" id="IPR026444">
    <property type="entry name" value="Secre_tail"/>
</dbReference>
<evidence type="ECO:0000256" key="1">
    <source>
        <dbReference type="ARBA" id="ARBA00022729"/>
    </source>
</evidence>
<dbReference type="NCBIfam" id="TIGR04183">
    <property type="entry name" value="Por_Secre_tail"/>
    <property type="match status" value="1"/>
</dbReference>